<keyword evidence="4" id="KW-1185">Reference proteome</keyword>
<dbReference type="Gene3D" id="1.10.357.10">
    <property type="entry name" value="Tetracycline Repressor, domain 2"/>
    <property type="match status" value="1"/>
</dbReference>
<evidence type="ECO:0000313" key="3">
    <source>
        <dbReference type="EMBL" id="MBP2366925.1"/>
    </source>
</evidence>
<dbReference type="Pfam" id="PF00440">
    <property type="entry name" value="TetR_N"/>
    <property type="match status" value="1"/>
</dbReference>
<protein>
    <submittedName>
        <fullName evidence="3">AcrR family transcriptional regulator</fullName>
    </submittedName>
</protein>
<feature type="domain" description="HTH tetR-type" evidence="2">
    <location>
        <begin position="20"/>
        <end position="67"/>
    </location>
</feature>
<organism evidence="3 4">
    <name type="scientific">Pseudonocardia parietis</name>
    <dbReference type="NCBI Taxonomy" id="570936"/>
    <lineage>
        <taxon>Bacteria</taxon>
        <taxon>Bacillati</taxon>
        <taxon>Actinomycetota</taxon>
        <taxon>Actinomycetes</taxon>
        <taxon>Pseudonocardiales</taxon>
        <taxon>Pseudonocardiaceae</taxon>
        <taxon>Pseudonocardia</taxon>
    </lineage>
</organism>
<dbReference type="RefSeq" id="WP_307862350.1">
    <property type="nucleotide sequence ID" value="NZ_JAGINU010000001.1"/>
</dbReference>
<keyword evidence="1" id="KW-0238">DNA-binding</keyword>
<proteinExistence type="predicted"/>
<gene>
    <name evidence="3" type="ORF">JOF36_002621</name>
</gene>
<dbReference type="InterPro" id="IPR009057">
    <property type="entry name" value="Homeodomain-like_sf"/>
</dbReference>
<dbReference type="PANTHER" id="PTHR30055">
    <property type="entry name" value="HTH-TYPE TRANSCRIPTIONAL REGULATOR RUTR"/>
    <property type="match status" value="1"/>
</dbReference>
<dbReference type="PANTHER" id="PTHR30055:SF226">
    <property type="entry name" value="HTH-TYPE TRANSCRIPTIONAL REGULATOR PKSA"/>
    <property type="match status" value="1"/>
</dbReference>
<reference evidence="3 4" key="1">
    <citation type="submission" date="2021-03" db="EMBL/GenBank/DDBJ databases">
        <title>Sequencing the genomes of 1000 actinobacteria strains.</title>
        <authorList>
            <person name="Klenk H.-P."/>
        </authorList>
    </citation>
    <scope>NUCLEOTIDE SEQUENCE [LARGE SCALE GENOMIC DNA]</scope>
    <source>
        <strain evidence="3 4">DSM 45256</strain>
    </source>
</reference>
<sequence length="227" mass="25163">MTSGRVRGDAGPRTDARAALIGAAGRLFAERGVEVVSLREITRAAGQRNTTALQYHFTDRDGLLREVLTPHLREIGQRRHALLDQYELAGRPDLRELAAALVLPLVAKLSDPDGGRAYLQIAAELLGRPTRALTDDSPSTLVLRDPGRSLLRWADLVVPLLPPEAVGPPLHRRMAAIRFAHLELSRRARDPRTDHTLFTHYLVDLLTAVLDAPVSEQTRRVLLEREP</sequence>
<evidence type="ECO:0000256" key="1">
    <source>
        <dbReference type="ARBA" id="ARBA00023125"/>
    </source>
</evidence>
<comment type="caution">
    <text evidence="3">The sequence shown here is derived from an EMBL/GenBank/DDBJ whole genome shotgun (WGS) entry which is preliminary data.</text>
</comment>
<name>A0ABS4VSP7_9PSEU</name>
<dbReference type="Proteomes" id="UP001519295">
    <property type="component" value="Unassembled WGS sequence"/>
</dbReference>
<dbReference type="EMBL" id="JAGINU010000001">
    <property type="protein sequence ID" value="MBP2366925.1"/>
    <property type="molecule type" value="Genomic_DNA"/>
</dbReference>
<evidence type="ECO:0000313" key="4">
    <source>
        <dbReference type="Proteomes" id="UP001519295"/>
    </source>
</evidence>
<accession>A0ABS4VSP7</accession>
<dbReference type="InterPro" id="IPR001647">
    <property type="entry name" value="HTH_TetR"/>
</dbReference>
<evidence type="ECO:0000259" key="2">
    <source>
        <dbReference type="Pfam" id="PF00440"/>
    </source>
</evidence>
<dbReference type="InterPro" id="IPR050109">
    <property type="entry name" value="HTH-type_TetR-like_transc_reg"/>
</dbReference>
<dbReference type="SUPFAM" id="SSF46689">
    <property type="entry name" value="Homeodomain-like"/>
    <property type="match status" value="1"/>
</dbReference>